<comment type="caution">
    <text evidence="2">The sequence shown here is derived from an EMBL/GenBank/DDBJ whole genome shotgun (WGS) entry which is preliminary data.</text>
</comment>
<organism evidence="2 3">
    <name type="scientific">Cyanidium caldarium</name>
    <name type="common">Red alga</name>
    <dbReference type="NCBI Taxonomy" id="2771"/>
    <lineage>
        <taxon>Eukaryota</taxon>
        <taxon>Rhodophyta</taxon>
        <taxon>Bangiophyceae</taxon>
        <taxon>Cyanidiales</taxon>
        <taxon>Cyanidiaceae</taxon>
        <taxon>Cyanidium</taxon>
    </lineage>
</organism>
<dbReference type="PANTHER" id="PTHR36809">
    <property type="entry name" value="TRANSMEMBRANE PROTEIN"/>
    <property type="match status" value="1"/>
</dbReference>
<reference evidence="2 3" key="1">
    <citation type="submission" date="2022-07" db="EMBL/GenBank/DDBJ databases">
        <title>Genome-wide signatures of adaptation to extreme environments.</title>
        <authorList>
            <person name="Cho C.H."/>
            <person name="Yoon H.S."/>
        </authorList>
    </citation>
    <scope>NUCLEOTIDE SEQUENCE [LARGE SCALE GENOMIC DNA]</scope>
    <source>
        <strain evidence="2 3">DBV 063 E5</strain>
    </source>
</reference>
<dbReference type="AlphaFoldDB" id="A0AAV9J168"/>
<feature type="transmembrane region" description="Helical" evidence="1">
    <location>
        <begin position="56"/>
        <end position="76"/>
    </location>
</feature>
<keyword evidence="1" id="KW-1133">Transmembrane helix</keyword>
<evidence type="ECO:0008006" key="4">
    <source>
        <dbReference type="Google" id="ProtNLM"/>
    </source>
</evidence>
<keyword evidence="1" id="KW-0472">Membrane</keyword>
<name>A0AAV9J168_CYACA</name>
<dbReference type="PANTHER" id="PTHR36809:SF1">
    <property type="entry name" value="TRANSMEMBRANE PROTEIN"/>
    <property type="match status" value="1"/>
</dbReference>
<accession>A0AAV9J168</accession>
<protein>
    <recommendedName>
        <fullName evidence="4">LITAF domain-containing protein</fullName>
    </recommendedName>
</protein>
<gene>
    <name evidence="2" type="ORF">CDCA_CDCA17G4377</name>
</gene>
<keyword evidence="3" id="KW-1185">Reference proteome</keyword>
<proteinExistence type="predicted"/>
<evidence type="ECO:0000256" key="1">
    <source>
        <dbReference type="SAM" id="Phobius"/>
    </source>
</evidence>
<dbReference type="Proteomes" id="UP001301350">
    <property type="component" value="Unassembled WGS sequence"/>
</dbReference>
<evidence type="ECO:0000313" key="3">
    <source>
        <dbReference type="Proteomes" id="UP001301350"/>
    </source>
</evidence>
<evidence type="ECO:0000313" key="2">
    <source>
        <dbReference type="EMBL" id="KAK4538352.1"/>
    </source>
</evidence>
<keyword evidence="1" id="KW-0812">Transmembrane</keyword>
<sequence length="123" mass="14098">MWVNGGTTASFTTNIYSSRVCHGRREYAHLYRFRSRHKSPALNVSSNWETWATSQYVVGAVSLFGTLPFFVGLVVFTRAIQRQRRCVRCGGSGLVRLRTGRWARCPACGGFLPWQNWRRFFTG</sequence>
<dbReference type="EMBL" id="JANCYW010000017">
    <property type="protein sequence ID" value="KAK4538352.1"/>
    <property type="molecule type" value="Genomic_DNA"/>
</dbReference>